<dbReference type="PIRSF" id="PIRSF006769">
    <property type="entry name" value="RibD"/>
    <property type="match status" value="1"/>
</dbReference>
<dbReference type="Pfam" id="PF00383">
    <property type="entry name" value="dCMP_cyt_deam_1"/>
    <property type="match status" value="1"/>
</dbReference>
<evidence type="ECO:0000256" key="6">
    <source>
        <dbReference type="ARBA" id="ARBA00022619"/>
    </source>
</evidence>
<keyword evidence="9 14" id="KW-0521">NADP</keyword>
<dbReference type="Pfam" id="PF01872">
    <property type="entry name" value="RibD_C"/>
    <property type="match status" value="1"/>
</dbReference>
<evidence type="ECO:0000256" key="15">
    <source>
        <dbReference type="PIRSR" id="PIRSR006769-1"/>
    </source>
</evidence>
<comment type="function">
    <text evidence="1 14">Converts 2,5-diamino-6-(ribosylamino)-4(3h)-pyrimidinone 5'-phosphate into 5-amino-6-(ribosylamino)-2,4(1h,3h)-pyrimidinedione 5'-phosphate.</text>
</comment>
<reference evidence="19 20" key="1">
    <citation type="journal article" date="2015" name="Genome Announc.">
        <title>Expanding the biotechnology potential of lactobacilli through comparative genomics of 213 strains and associated genera.</title>
        <authorList>
            <person name="Sun Z."/>
            <person name="Harris H.M."/>
            <person name="McCann A."/>
            <person name="Guo C."/>
            <person name="Argimon S."/>
            <person name="Zhang W."/>
            <person name="Yang X."/>
            <person name="Jeffery I.B."/>
            <person name="Cooney J.C."/>
            <person name="Kagawa T.F."/>
            <person name="Liu W."/>
            <person name="Song Y."/>
            <person name="Salvetti E."/>
            <person name="Wrobel A."/>
            <person name="Rasinkangas P."/>
            <person name="Parkhill J."/>
            <person name="Rea M.C."/>
            <person name="O'Sullivan O."/>
            <person name="Ritari J."/>
            <person name="Douillard F.P."/>
            <person name="Paul Ross R."/>
            <person name="Yang R."/>
            <person name="Briner A.E."/>
            <person name="Felis G.E."/>
            <person name="de Vos W.M."/>
            <person name="Barrangou R."/>
            <person name="Klaenhammer T.R."/>
            <person name="Caufield P.W."/>
            <person name="Cui Y."/>
            <person name="Zhang H."/>
            <person name="O'Toole P.W."/>
        </authorList>
    </citation>
    <scope>NUCLEOTIDE SEQUENCE [LARGE SCALE GENOMIC DNA]</scope>
    <source>
        <strain evidence="19 20">DSM 19284</strain>
    </source>
</reference>
<protein>
    <recommendedName>
        <fullName evidence="14">Riboflavin biosynthesis protein RibD</fullName>
    </recommendedName>
    <domain>
        <recommendedName>
            <fullName evidence="14">Diaminohydroxyphosphoribosylaminopyrimidine deaminase</fullName>
            <shortName evidence="14">DRAP deaminase</shortName>
            <ecNumber evidence="14">3.5.4.26</ecNumber>
        </recommendedName>
        <alternativeName>
            <fullName evidence="14">Riboflavin-specific deaminase</fullName>
        </alternativeName>
    </domain>
    <domain>
        <recommendedName>
            <fullName evidence="14">5-amino-6-(5-phosphoribosylamino)uracil reductase</fullName>
            <ecNumber evidence="14">1.1.1.193</ecNumber>
        </recommendedName>
        <alternativeName>
            <fullName evidence="14">HTP reductase</fullName>
        </alternativeName>
    </domain>
</protein>
<dbReference type="eggNOG" id="COG0117">
    <property type="taxonomic scope" value="Bacteria"/>
</dbReference>
<feature type="binding site" evidence="16">
    <location>
        <position position="186"/>
    </location>
    <ligand>
        <name>substrate</name>
    </ligand>
</feature>
<evidence type="ECO:0000256" key="2">
    <source>
        <dbReference type="ARBA" id="ARBA00004882"/>
    </source>
</evidence>
<feature type="active site" description="Proton donor" evidence="15">
    <location>
        <position position="54"/>
    </location>
</feature>
<comment type="similarity">
    <text evidence="4 14">In the N-terminal section; belongs to the cytidine and deoxycytidylate deaminase family.</text>
</comment>
<evidence type="ECO:0000256" key="16">
    <source>
        <dbReference type="PIRSR" id="PIRSR006769-2"/>
    </source>
</evidence>
<dbReference type="SUPFAM" id="SSF53597">
    <property type="entry name" value="Dihydrofolate reductase-like"/>
    <property type="match status" value="1"/>
</dbReference>
<comment type="catalytic activity">
    <reaction evidence="13 14">
        <text>2,5-diamino-6-hydroxy-4-(5-phosphoribosylamino)-pyrimidine + H2O + H(+) = 5-amino-6-(5-phospho-D-ribosylamino)uracil + NH4(+)</text>
        <dbReference type="Rhea" id="RHEA:21868"/>
        <dbReference type="ChEBI" id="CHEBI:15377"/>
        <dbReference type="ChEBI" id="CHEBI:15378"/>
        <dbReference type="ChEBI" id="CHEBI:28938"/>
        <dbReference type="ChEBI" id="CHEBI:58453"/>
        <dbReference type="ChEBI" id="CHEBI:58614"/>
        <dbReference type="EC" id="3.5.4.26"/>
    </reaction>
</comment>
<organism evidence="19 20">
    <name type="scientific">Lactobacillus equicursoris DSM 19284 = JCM 14600 = CIP 110162</name>
    <dbReference type="NCBI Taxonomy" id="1293597"/>
    <lineage>
        <taxon>Bacteria</taxon>
        <taxon>Bacillati</taxon>
        <taxon>Bacillota</taxon>
        <taxon>Bacilli</taxon>
        <taxon>Lactobacillales</taxon>
        <taxon>Lactobacillaceae</taxon>
        <taxon>Lactobacillus</taxon>
    </lineage>
</organism>
<evidence type="ECO:0000256" key="12">
    <source>
        <dbReference type="ARBA" id="ARBA00049861"/>
    </source>
</evidence>
<dbReference type="GO" id="GO:0008270">
    <property type="term" value="F:zinc ion binding"/>
    <property type="evidence" value="ECO:0007669"/>
    <property type="project" value="InterPro"/>
</dbReference>
<feature type="binding site" evidence="16">
    <location>
        <position position="198"/>
    </location>
    <ligand>
        <name>NADP(+)</name>
        <dbReference type="ChEBI" id="CHEBI:58349"/>
    </ligand>
</feature>
<comment type="pathway">
    <text evidence="3 14">Cofactor biosynthesis; riboflavin biosynthesis; 5-amino-6-(D-ribitylamino)uracil from GTP: step 3/4.</text>
</comment>
<dbReference type="Proteomes" id="UP000051074">
    <property type="component" value="Unassembled WGS sequence"/>
</dbReference>
<feature type="binding site" evidence="16">
    <location>
        <position position="157"/>
    </location>
    <ligand>
        <name>NADP(+)</name>
        <dbReference type="ChEBI" id="CHEBI:58349"/>
    </ligand>
</feature>
<dbReference type="EC" id="3.5.4.26" evidence="14"/>
<dbReference type="PANTHER" id="PTHR38011">
    <property type="entry name" value="DIHYDROFOLATE REDUCTASE FAMILY PROTEIN (AFU_ORTHOLOGUE AFUA_8G06820)"/>
    <property type="match status" value="1"/>
</dbReference>
<evidence type="ECO:0000256" key="3">
    <source>
        <dbReference type="ARBA" id="ARBA00004910"/>
    </source>
</evidence>
<comment type="similarity">
    <text evidence="5 14">In the C-terminal section; belongs to the HTP reductase family.</text>
</comment>
<feature type="binding site" evidence="16">
    <location>
        <position position="288"/>
    </location>
    <ligand>
        <name>substrate</name>
    </ligand>
</feature>
<dbReference type="EMBL" id="AZDU01000003">
    <property type="protein sequence ID" value="KRL03465.1"/>
    <property type="molecule type" value="Genomic_DNA"/>
</dbReference>
<dbReference type="Gene3D" id="3.40.140.10">
    <property type="entry name" value="Cytidine Deaminase, domain 2"/>
    <property type="match status" value="1"/>
</dbReference>
<comment type="caution">
    <text evidence="19">The sequence shown here is derived from an EMBL/GenBank/DDBJ whole genome shotgun (WGS) entry which is preliminary data.</text>
</comment>
<keyword evidence="20" id="KW-1185">Reference proteome</keyword>
<dbReference type="NCBIfam" id="TIGR00326">
    <property type="entry name" value="eubact_ribD"/>
    <property type="match status" value="1"/>
</dbReference>
<feature type="binding site" evidence="16">
    <location>
        <position position="206"/>
    </location>
    <ligand>
        <name>substrate</name>
    </ligand>
</feature>
<dbReference type="STRING" id="1293597.FC20_GL000952"/>
<evidence type="ECO:0000256" key="8">
    <source>
        <dbReference type="ARBA" id="ARBA00022833"/>
    </source>
</evidence>
<evidence type="ECO:0000313" key="20">
    <source>
        <dbReference type="Proteomes" id="UP000051074"/>
    </source>
</evidence>
<gene>
    <name evidence="19" type="ORF">FC20_GL000952</name>
</gene>
<dbReference type="InterPro" id="IPR004794">
    <property type="entry name" value="Eubact_RibD"/>
</dbReference>
<dbReference type="AlphaFoldDB" id="A0A0R1M6G1"/>
<evidence type="ECO:0000256" key="9">
    <source>
        <dbReference type="ARBA" id="ARBA00022857"/>
    </source>
</evidence>
<dbReference type="PROSITE" id="PS51747">
    <property type="entry name" value="CYT_DCMP_DEAMINASES_2"/>
    <property type="match status" value="1"/>
</dbReference>
<keyword evidence="14" id="KW-0378">Hydrolase</keyword>
<evidence type="ECO:0000256" key="13">
    <source>
        <dbReference type="ARBA" id="ARBA00049886"/>
    </source>
</evidence>
<dbReference type="InterPro" id="IPR016192">
    <property type="entry name" value="APOBEC/CMP_deaminase_Zn-bd"/>
</dbReference>
<feature type="binding site" evidence="16">
    <location>
        <position position="202"/>
    </location>
    <ligand>
        <name>NADP(+)</name>
        <dbReference type="ChEBI" id="CHEBI:58349"/>
    </ligand>
</feature>
<evidence type="ECO:0000259" key="18">
    <source>
        <dbReference type="PROSITE" id="PS51747"/>
    </source>
</evidence>
<feature type="domain" description="CMP/dCMP-type deaminase" evidence="18">
    <location>
        <begin position="4"/>
        <end position="117"/>
    </location>
</feature>
<dbReference type="SUPFAM" id="SSF53927">
    <property type="entry name" value="Cytidine deaminase-like"/>
    <property type="match status" value="1"/>
</dbReference>
<dbReference type="InterPro" id="IPR050765">
    <property type="entry name" value="Riboflavin_Biosynth_HTPR"/>
</dbReference>
<keyword evidence="6 14" id="KW-0686">Riboflavin biosynthesis</keyword>
<dbReference type="PANTHER" id="PTHR38011:SF7">
    <property type="entry name" value="2,5-DIAMINO-6-RIBOSYLAMINO-4(3H)-PYRIMIDINONE 5'-PHOSPHATE REDUCTASE"/>
    <property type="match status" value="1"/>
</dbReference>
<dbReference type="InterPro" id="IPR002125">
    <property type="entry name" value="CMP_dCMP_dom"/>
</dbReference>
<name>A0A0R1M6G1_9LACO</name>
<evidence type="ECO:0000256" key="10">
    <source>
        <dbReference type="ARBA" id="ARBA00023002"/>
    </source>
</evidence>
<dbReference type="GO" id="GO:0009231">
    <property type="term" value="P:riboflavin biosynthetic process"/>
    <property type="evidence" value="ECO:0007669"/>
    <property type="project" value="UniProtKB-UniPathway"/>
</dbReference>
<dbReference type="Gene3D" id="3.40.430.10">
    <property type="entry name" value="Dihydrofolate Reductase, subunit A"/>
    <property type="match status" value="1"/>
</dbReference>
<dbReference type="PROSITE" id="PS00903">
    <property type="entry name" value="CYT_DCMP_DEAMINASES_1"/>
    <property type="match status" value="1"/>
</dbReference>
<dbReference type="InterPro" id="IPR016193">
    <property type="entry name" value="Cytidine_deaminase-like"/>
</dbReference>
<dbReference type="EC" id="1.1.1.193" evidence="14"/>
<evidence type="ECO:0000256" key="7">
    <source>
        <dbReference type="ARBA" id="ARBA00022723"/>
    </source>
</evidence>
<feature type="binding site" evidence="16">
    <location>
        <begin position="290"/>
        <end position="296"/>
    </location>
    <ligand>
        <name>NADP(+)</name>
        <dbReference type="ChEBI" id="CHEBI:58349"/>
    </ligand>
</feature>
<dbReference type="CDD" id="cd01284">
    <property type="entry name" value="Riboflavin_deaminase-reductase"/>
    <property type="match status" value="1"/>
</dbReference>
<accession>A0A0R1M6G1</accession>
<comment type="catalytic activity">
    <reaction evidence="12 14">
        <text>5-amino-6-(5-phospho-D-ribitylamino)uracil + NADP(+) = 5-amino-6-(5-phospho-D-ribosylamino)uracil + NADPH + H(+)</text>
        <dbReference type="Rhea" id="RHEA:17845"/>
        <dbReference type="ChEBI" id="CHEBI:15378"/>
        <dbReference type="ChEBI" id="CHEBI:57783"/>
        <dbReference type="ChEBI" id="CHEBI:58349"/>
        <dbReference type="ChEBI" id="CHEBI:58421"/>
        <dbReference type="ChEBI" id="CHEBI:58453"/>
        <dbReference type="EC" id="1.1.1.193"/>
    </reaction>
</comment>
<dbReference type="UniPathway" id="UPA00275">
    <property type="reaction ID" value="UER00401"/>
</dbReference>
<feature type="binding site" evidence="17">
    <location>
        <position position="78"/>
    </location>
    <ligand>
        <name>Zn(2+)</name>
        <dbReference type="ChEBI" id="CHEBI:29105"/>
        <note>catalytic</note>
    </ligand>
</feature>
<keyword evidence="7 14" id="KW-0479">Metal-binding</keyword>
<evidence type="ECO:0000313" key="19">
    <source>
        <dbReference type="EMBL" id="KRL03465.1"/>
    </source>
</evidence>
<keyword evidence="8 14" id="KW-0862">Zinc</keyword>
<evidence type="ECO:0000256" key="14">
    <source>
        <dbReference type="PIRNR" id="PIRNR006769"/>
    </source>
</evidence>
<evidence type="ECO:0000256" key="11">
    <source>
        <dbReference type="ARBA" id="ARBA00023268"/>
    </source>
</evidence>
<dbReference type="GO" id="GO:0008835">
    <property type="term" value="F:diaminohydroxyphosphoribosylaminopyrimidine deaminase activity"/>
    <property type="evidence" value="ECO:0007669"/>
    <property type="project" value="UniProtKB-EC"/>
</dbReference>
<feature type="binding site" evidence="17">
    <location>
        <position position="52"/>
    </location>
    <ligand>
        <name>Zn(2+)</name>
        <dbReference type="ChEBI" id="CHEBI:29105"/>
        <note>catalytic</note>
    </ligand>
</feature>
<feature type="binding site" evidence="17">
    <location>
        <position position="87"/>
    </location>
    <ligand>
        <name>Zn(2+)</name>
        <dbReference type="ChEBI" id="CHEBI:29105"/>
        <note>catalytic</note>
    </ligand>
</feature>
<evidence type="ECO:0000256" key="17">
    <source>
        <dbReference type="PIRSR" id="PIRSR006769-3"/>
    </source>
</evidence>
<dbReference type="PATRIC" id="fig|1293597.4.peg.1025"/>
<proteinExistence type="inferred from homology"/>
<evidence type="ECO:0000256" key="1">
    <source>
        <dbReference type="ARBA" id="ARBA00002151"/>
    </source>
</evidence>
<dbReference type="GO" id="GO:0008703">
    <property type="term" value="F:5-amino-6-(5-phosphoribosylamino)uracil reductase activity"/>
    <property type="evidence" value="ECO:0007669"/>
    <property type="project" value="UniProtKB-EC"/>
</dbReference>
<comment type="cofactor">
    <cofactor evidence="14 17">
        <name>Zn(2+)</name>
        <dbReference type="ChEBI" id="CHEBI:29105"/>
    </cofactor>
    <text evidence="14 17">Binds 1 zinc ion.</text>
</comment>
<keyword evidence="11" id="KW-0511">Multifunctional enzyme</keyword>
<dbReference type="eggNOG" id="COG1985">
    <property type="taxonomic scope" value="Bacteria"/>
</dbReference>
<evidence type="ECO:0000256" key="4">
    <source>
        <dbReference type="ARBA" id="ARBA00005259"/>
    </source>
</evidence>
<sequence>MILMADEDYMRLAIQAAKEGHDTWTNPHVGACIVKDGQVLATGCHYHYGREHAERNAINKLTPEQLFGSTIYVTLEPCSHYGKQPPCAELLVQSGFKKVVVAALDPHPLVTGKGIKILEDAGIEVEVGLLAKEARALNPFYNFYYEHGRPYISLKQAITLDGKVAVKGERTPITNAAVKKQVLQERGDYQAIMVGAKTAIIDNPTLLTSKEGDFPPIRVVVDRRGRLLDHLDLKLLQTGPETWVLTLNEDLANTVFPDNVHVLLLPGRKARDIAQLLGEKGIQSVYLEGGPTLAKAFLDADLADDLITYLAPFYLGKQTTNGVNSQETLQLTDTKIQTFNDNIRIYGRIQHV</sequence>
<dbReference type="InterPro" id="IPR024072">
    <property type="entry name" value="DHFR-like_dom_sf"/>
</dbReference>
<evidence type="ECO:0000256" key="5">
    <source>
        <dbReference type="ARBA" id="ARBA00007417"/>
    </source>
</evidence>
<comment type="pathway">
    <text evidence="2 14">Cofactor biosynthesis; riboflavin biosynthesis; 5-amino-6-(D-ribitylamino)uracil from GTP: step 2/4.</text>
</comment>
<keyword evidence="10 14" id="KW-0560">Oxidoreductase</keyword>
<dbReference type="InterPro" id="IPR002734">
    <property type="entry name" value="RibDG_C"/>
</dbReference>